<comment type="caution">
    <text evidence="2">The sequence shown here is derived from an EMBL/GenBank/DDBJ whole genome shotgun (WGS) entry which is preliminary data.</text>
</comment>
<dbReference type="RefSeq" id="WP_133944023.1">
    <property type="nucleotide sequence ID" value="NZ_SOEO01000002.1"/>
</dbReference>
<evidence type="ECO:0000313" key="3">
    <source>
        <dbReference type="Proteomes" id="UP000295313"/>
    </source>
</evidence>
<accession>A0A4R8IE92</accession>
<feature type="domain" description="SprT-like" evidence="1">
    <location>
        <begin position="9"/>
        <end position="109"/>
    </location>
</feature>
<evidence type="ECO:0000259" key="1">
    <source>
        <dbReference type="Pfam" id="PF10263"/>
    </source>
</evidence>
<dbReference type="Proteomes" id="UP000295313">
    <property type="component" value="Unassembled WGS sequence"/>
</dbReference>
<dbReference type="GO" id="GO:0006950">
    <property type="term" value="P:response to stress"/>
    <property type="evidence" value="ECO:0007669"/>
    <property type="project" value="UniProtKB-ARBA"/>
</dbReference>
<name>A0A4R8IE92_9FLAO</name>
<keyword evidence="3" id="KW-1185">Reference proteome</keyword>
<gene>
    <name evidence="2" type="ORF">B0I22_1558</name>
</gene>
<dbReference type="InterPro" id="IPR006640">
    <property type="entry name" value="SprT-like_domain"/>
</dbReference>
<dbReference type="OrthoDB" id="9787302at2"/>
<sequence length="201" mass="23398">MQNFNYISNTFSYYNKELFQDKLPEVIITISRDHKMSGMFQPDKWKSKDGQMIHELTVNPDYIEPYDIEFHQTIVHEMCHLYQYLFGKPGRSGYHNLEFSEIMKNVGLQTSDTGTPDGFKTGRRMYDYVIDDGPFEKAFQKLQETRFKTLEISAVKKDKVQKSGADGKRSKYTCSCGCNVWGKTGLEIVCKKCDVEFEENN</sequence>
<dbReference type="AlphaFoldDB" id="A0A4R8IE92"/>
<proteinExistence type="predicted"/>
<evidence type="ECO:0000313" key="2">
    <source>
        <dbReference type="EMBL" id="TDX83970.1"/>
    </source>
</evidence>
<protein>
    <submittedName>
        <fullName evidence="2">SprT-like family protein</fullName>
    </submittedName>
</protein>
<dbReference type="Pfam" id="PF10263">
    <property type="entry name" value="SprT-like"/>
    <property type="match status" value="1"/>
</dbReference>
<dbReference type="EMBL" id="SOEO01000002">
    <property type="protein sequence ID" value="TDX83970.1"/>
    <property type="molecule type" value="Genomic_DNA"/>
</dbReference>
<organism evidence="2 3">
    <name type="scientific">Epilithonimonas xixisoli</name>
    <dbReference type="NCBI Taxonomy" id="1476462"/>
    <lineage>
        <taxon>Bacteria</taxon>
        <taxon>Pseudomonadati</taxon>
        <taxon>Bacteroidota</taxon>
        <taxon>Flavobacteriia</taxon>
        <taxon>Flavobacteriales</taxon>
        <taxon>Weeksellaceae</taxon>
        <taxon>Chryseobacterium group</taxon>
        <taxon>Epilithonimonas</taxon>
    </lineage>
</organism>
<reference evidence="2 3" key="1">
    <citation type="submission" date="2019-03" db="EMBL/GenBank/DDBJ databases">
        <title>Genomic Encyclopedia of Type Strains, Phase III (KMG-III): the genomes of soil and plant-associated and newly described type strains.</title>
        <authorList>
            <person name="Whitman W."/>
        </authorList>
    </citation>
    <scope>NUCLEOTIDE SEQUENCE [LARGE SCALE GENOMIC DNA]</scope>
    <source>
        <strain evidence="2 3">CGMCC 1.12802</strain>
    </source>
</reference>